<dbReference type="AlphaFoldDB" id="A0A662YW51"/>
<evidence type="ECO:0000256" key="9">
    <source>
        <dbReference type="ARBA" id="ARBA00022824"/>
    </source>
</evidence>
<dbReference type="GO" id="GO:0004377">
    <property type="term" value="F:GDP-Man:Man(3)GlcNAc(2)-PP-Dol alpha-1,2-mannosyltransferase activity"/>
    <property type="evidence" value="ECO:0007669"/>
    <property type="project" value="UniProtKB-EC"/>
</dbReference>
<dbReference type="Pfam" id="PF00534">
    <property type="entry name" value="Glycos_transf_1"/>
    <property type="match status" value="1"/>
</dbReference>
<evidence type="ECO:0000256" key="5">
    <source>
        <dbReference type="ARBA" id="ARBA00022018"/>
    </source>
</evidence>
<keyword evidence="7 17" id="KW-0808">Transferase</keyword>
<dbReference type="InterPro" id="IPR038013">
    <property type="entry name" value="ALG11"/>
</dbReference>
<dbReference type="SUPFAM" id="SSF53756">
    <property type="entry name" value="UDP-Glycosyltransferase/glycogen phosphorylase"/>
    <property type="match status" value="1"/>
</dbReference>
<evidence type="ECO:0000256" key="14">
    <source>
        <dbReference type="ARBA" id="ARBA00045128"/>
    </source>
</evidence>
<keyword evidence="8" id="KW-0812">Transmembrane</keyword>
<dbReference type="EMBL" id="SCEB01000116">
    <property type="protein sequence ID" value="RXN00875.1"/>
    <property type="molecule type" value="Genomic_DNA"/>
</dbReference>
<comment type="caution">
    <text evidence="17">The sequence shown here is derived from an EMBL/GenBank/DDBJ whole genome shotgun (WGS) entry which is preliminary data.</text>
</comment>
<dbReference type="PANTHER" id="PTHR45919:SF1">
    <property type="entry name" value="GDP-MAN:MAN(3)GLCNAC(2)-PP-DOL ALPHA-1,2-MANNOSYLTRANSFERASE"/>
    <property type="match status" value="1"/>
</dbReference>
<keyword evidence="6 17" id="KW-0328">Glycosyltransferase</keyword>
<evidence type="ECO:0000256" key="10">
    <source>
        <dbReference type="ARBA" id="ARBA00022989"/>
    </source>
</evidence>
<dbReference type="PANTHER" id="PTHR45919">
    <property type="entry name" value="GDP-MAN:MAN(3)GLCNAC(2)-PP-DOL ALPHA-1,2-MANNOSYLTRANSFERASE"/>
    <property type="match status" value="1"/>
</dbReference>
<feature type="domain" description="ALG11 mannosyltransferase N-terminal" evidence="16">
    <location>
        <begin position="5"/>
        <end position="125"/>
    </location>
</feature>
<keyword evidence="10" id="KW-1133">Transmembrane helix</keyword>
<evidence type="ECO:0000256" key="4">
    <source>
        <dbReference type="ARBA" id="ARBA00012645"/>
    </source>
</evidence>
<evidence type="ECO:0000256" key="2">
    <source>
        <dbReference type="ARBA" id="ARBA00004922"/>
    </source>
</evidence>
<evidence type="ECO:0000313" key="17">
    <source>
        <dbReference type="EMBL" id="RXN00875.1"/>
    </source>
</evidence>
<proteinExistence type="inferred from homology"/>
<comment type="subcellular location">
    <subcellularLocation>
        <location evidence="1">Endoplasmic reticulum membrane</location>
        <topology evidence="1">Single-pass membrane protein</topology>
    </subcellularLocation>
</comment>
<evidence type="ECO:0000256" key="7">
    <source>
        <dbReference type="ARBA" id="ARBA00022679"/>
    </source>
</evidence>
<evidence type="ECO:0000259" key="15">
    <source>
        <dbReference type="Pfam" id="PF00534"/>
    </source>
</evidence>
<keyword evidence="18" id="KW-1185">Reference proteome</keyword>
<dbReference type="GO" id="GO:0006487">
    <property type="term" value="P:protein N-linked glycosylation"/>
    <property type="evidence" value="ECO:0007669"/>
    <property type="project" value="TreeGrafter"/>
</dbReference>
<comment type="similarity">
    <text evidence="3">Belongs to the glycosyltransferase group 1 family. Glycosyltransferase 4 subfamily.</text>
</comment>
<comment type="function">
    <text evidence="14">GDP-Man:Man(3)GlcNAc(2)-PP-Dol alpha-1,2-mannosyltransferase that operates in the biosynthetic pathway of dolichol-linked oligosaccharides, the glycan precursors employed in protein asparagine (N)-glycosylation. The assembly of dolichol-linked oligosaccharides begins on the cytosolic side of the endoplasmic reticulum membrane and finishes in its lumen. The sequential addition of sugars to dolichol pyrophosphate produces dolichol-linked oligosaccharides containing fourteen sugars, including two GlcNAcs, nine mannoses and three glucoses. Once assembled, the oligosaccharide is transferred from the lipid to nascent proteins by oligosaccharyltransferases. Catalyzes, on the cytoplasmic face of the endoplasmic reticulum, the addition of the fourth and fifth mannose residues to the dolichol-linked oligosaccharide chain, to produce Man(5)GlcNAc(2)-PP-dolichol core oligosaccharide. Man(5)GlcNAc(2)-PP-dolichol is a substrate for ALG3, the following enzyme in the biosynthetic pathway.</text>
</comment>
<dbReference type="Proteomes" id="UP000289886">
    <property type="component" value="Unassembled WGS sequence"/>
</dbReference>
<gene>
    <name evidence="17" type="ORF">EOD39_8444</name>
</gene>
<evidence type="ECO:0000256" key="1">
    <source>
        <dbReference type="ARBA" id="ARBA00004389"/>
    </source>
</evidence>
<dbReference type="InterPro" id="IPR001296">
    <property type="entry name" value="Glyco_trans_1"/>
</dbReference>
<dbReference type="InterPro" id="IPR031814">
    <property type="entry name" value="ALG11_N"/>
</dbReference>
<protein>
    <recommendedName>
        <fullName evidence="5">GDP-Man:Man(3)GlcNAc(2)-PP-Dol alpha-1,2-mannosyltransferase</fullName>
        <ecNumber evidence="4">2.4.1.131</ecNumber>
    </recommendedName>
    <alternativeName>
        <fullName evidence="12">Asparagine-linked glycosylation protein 11 homolog</fullName>
    </alternativeName>
</protein>
<comment type="catalytic activity">
    <reaction evidence="13">
        <text>an alpha-D-Man-(1-&gt;3)-[alpha-D-Man-(1-&gt;6)]-beta-D-Man-(1-&gt;4)-beta-D-GlcNAc-(1-&gt;4)-alpha-D-GlcNAc-diphospho-di-trans,poly-cis-dolichol + 2 GDP-alpha-D-mannose = an alpha-D-Man-(1-&gt;2)-alpha-D-Man-(1-&gt;2)-alpha-D-Man-(1-&gt;3)-[alpha-D-Man-(1-&gt;6)]-beta-D-Man-(1-&gt;4)-beta-D-GlcNAc-(1-&gt;4)-alpha-D-GlcNAc-diphospho-di-trans,poly-cis-dolichol + 2 GDP + 2 H(+)</text>
        <dbReference type="Rhea" id="RHEA:29523"/>
        <dbReference type="Rhea" id="RHEA-COMP:19515"/>
        <dbReference type="Rhea" id="RHEA-COMP:19516"/>
        <dbReference type="ChEBI" id="CHEBI:15378"/>
        <dbReference type="ChEBI" id="CHEBI:57527"/>
        <dbReference type="ChEBI" id="CHEBI:58189"/>
        <dbReference type="ChEBI" id="CHEBI:132511"/>
        <dbReference type="ChEBI" id="CHEBI:132515"/>
        <dbReference type="EC" id="2.4.1.131"/>
    </reaction>
    <physiologicalReaction direction="left-to-right" evidence="13">
        <dbReference type="Rhea" id="RHEA:29524"/>
    </physiologicalReaction>
</comment>
<dbReference type="Gene3D" id="3.40.50.2000">
    <property type="entry name" value="Glycogen Phosphorylase B"/>
    <property type="match status" value="1"/>
</dbReference>
<evidence type="ECO:0000256" key="12">
    <source>
        <dbReference type="ARBA" id="ARBA00032517"/>
    </source>
</evidence>
<evidence type="ECO:0000256" key="13">
    <source>
        <dbReference type="ARBA" id="ARBA00045065"/>
    </source>
</evidence>
<evidence type="ECO:0000256" key="6">
    <source>
        <dbReference type="ARBA" id="ARBA00022676"/>
    </source>
</evidence>
<evidence type="ECO:0000259" key="16">
    <source>
        <dbReference type="Pfam" id="PF15924"/>
    </source>
</evidence>
<dbReference type="GO" id="GO:0005789">
    <property type="term" value="C:endoplasmic reticulum membrane"/>
    <property type="evidence" value="ECO:0007669"/>
    <property type="project" value="UniProtKB-SubCell"/>
</dbReference>
<feature type="domain" description="Glycosyl transferase family 1" evidence="15">
    <location>
        <begin position="147"/>
        <end position="283"/>
    </location>
</feature>
<reference evidence="17 18" key="1">
    <citation type="submission" date="2019-01" db="EMBL/GenBank/DDBJ databases">
        <title>Draft Genome and Complete Hox-Cluster Characterization of the Sterlet Sturgeon (Acipenser ruthenus).</title>
        <authorList>
            <person name="Wei Q."/>
        </authorList>
    </citation>
    <scope>NUCLEOTIDE SEQUENCE [LARGE SCALE GENOMIC DNA]</scope>
    <source>
        <strain evidence="17">WHYD16114868_AA</strain>
        <tissue evidence="17">Blood</tissue>
    </source>
</reference>
<comment type="pathway">
    <text evidence="2">Protein modification; protein glycosylation.</text>
</comment>
<evidence type="ECO:0000256" key="8">
    <source>
        <dbReference type="ARBA" id="ARBA00022692"/>
    </source>
</evidence>
<evidence type="ECO:0000313" key="18">
    <source>
        <dbReference type="Proteomes" id="UP000289886"/>
    </source>
</evidence>
<evidence type="ECO:0000256" key="3">
    <source>
        <dbReference type="ARBA" id="ARBA00009481"/>
    </source>
</evidence>
<accession>A0A662YW51</accession>
<organism evidence="17 18">
    <name type="scientific">Acipenser ruthenus</name>
    <name type="common">Sterlet sturgeon</name>
    <dbReference type="NCBI Taxonomy" id="7906"/>
    <lineage>
        <taxon>Eukaryota</taxon>
        <taxon>Metazoa</taxon>
        <taxon>Chordata</taxon>
        <taxon>Craniata</taxon>
        <taxon>Vertebrata</taxon>
        <taxon>Euteleostomi</taxon>
        <taxon>Actinopterygii</taxon>
        <taxon>Chondrostei</taxon>
        <taxon>Acipenseriformes</taxon>
        <taxon>Acipenseridae</taxon>
        <taxon>Acipenser</taxon>
    </lineage>
</organism>
<name>A0A662YW51_ACIRT</name>
<sequence>MLPGPVKFVFLETRQLVEASAYPYFILLGQRLGSIVLGWEALIQCVPDIYIDSMGYAFTPPLFKYLGACQVGSYVHYPTISIDMLSVVRDRNPRFNNSAFISQNPILSNCKLLYYFMFAFLYGLTRKGPLLADLSVPQAADKKTVEEQVALKLILIGGCHNHEDEARVTRLRDLCEKLRVGDKVEFKINIPFEELKRHLAEATTGLHTMWNEHFGIGVVECMAAGTVILAHNSGGPKLDTVVPYDGGVTGCLADDEDSYAKAMDIILSSSPEKRLDIRRNARHSVSRFSDQEFERSFLAAVEPLMLTENR</sequence>
<keyword evidence="11" id="KW-0472">Membrane</keyword>
<dbReference type="EC" id="2.4.1.131" evidence="4"/>
<evidence type="ECO:0000256" key="11">
    <source>
        <dbReference type="ARBA" id="ARBA00023136"/>
    </source>
</evidence>
<dbReference type="Pfam" id="PF15924">
    <property type="entry name" value="ALG11_N"/>
    <property type="match status" value="1"/>
</dbReference>
<keyword evidence="9" id="KW-0256">Endoplasmic reticulum</keyword>